<dbReference type="SUPFAM" id="SSF48726">
    <property type="entry name" value="Immunoglobulin"/>
    <property type="match status" value="1"/>
</dbReference>
<accession>A0A9Q1E4X9</accession>
<protein>
    <recommendedName>
        <fullName evidence="2">Ig-like domain-containing protein</fullName>
    </recommendedName>
</protein>
<comment type="caution">
    <text evidence="3">The sequence shown here is derived from an EMBL/GenBank/DDBJ whole genome shotgun (WGS) entry which is preliminary data.</text>
</comment>
<organism evidence="3 4">
    <name type="scientific">Synaphobranchus kaupii</name>
    <name type="common">Kaup's arrowtooth eel</name>
    <dbReference type="NCBI Taxonomy" id="118154"/>
    <lineage>
        <taxon>Eukaryota</taxon>
        <taxon>Metazoa</taxon>
        <taxon>Chordata</taxon>
        <taxon>Craniata</taxon>
        <taxon>Vertebrata</taxon>
        <taxon>Euteleostomi</taxon>
        <taxon>Actinopterygii</taxon>
        <taxon>Neopterygii</taxon>
        <taxon>Teleostei</taxon>
        <taxon>Anguilliformes</taxon>
        <taxon>Synaphobranchidae</taxon>
        <taxon>Synaphobranchus</taxon>
    </lineage>
</organism>
<dbReference type="InterPro" id="IPR003597">
    <property type="entry name" value="Ig_C1-set"/>
</dbReference>
<evidence type="ECO:0000313" key="4">
    <source>
        <dbReference type="Proteomes" id="UP001152622"/>
    </source>
</evidence>
<dbReference type="Proteomes" id="UP001152622">
    <property type="component" value="Unassembled WGS sequence"/>
</dbReference>
<sequence length="121" mass="13525">MLACSAYDFYPRGIKMTWLRDGMEVTSDVTSTEELANGNWFYQIHSYLEYTPKSGETISCKVVHKSLPNGKEVKWDPTMSEVERNKVIIGVSGLVLGLIITIAGVVYYKKKSTGRILVPSS</sequence>
<proteinExistence type="predicted"/>
<dbReference type="EMBL" id="JAINUF010000030">
    <property type="protein sequence ID" value="KAJ8332255.1"/>
    <property type="molecule type" value="Genomic_DNA"/>
</dbReference>
<dbReference type="PANTHER" id="PTHR19944">
    <property type="entry name" value="MHC CLASS II-RELATED"/>
    <property type="match status" value="1"/>
</dbReference>
<dbReference type="InterPro" id="IPR036179">
    <property type="entry name" value="Ig-like_dom_sf"/>
</dbReference>
<feature type="domain" description="Ig-like" evidence="2">
    <location>
        <begin position="1"/>
        <end position="80"/>
    </location>
</feature>
<dbReference type="Gene3D" id="2.60.40.10">
    <property type="entry name" value="Immunoglobulins"/>
    <property type="match status" value="1"/>
</dbReference>
<reference evidence="3" key="1">
    <citation type="journal article" date="2023" name="Science">
        <title>Genome structures resolve the early diversification of teleost fishes.</title>
        <authorList>
            <person name="Parey E."/>
            <person name="Louis A."/>
            <person name="Montfort J."/>
            <person name="Bouchez O."/>
            <person name="Roques C."/>
            <person name="Iampietro C."/>
            <person name="Lluch J."/>
            <person name="Castinel A."/>
            <person name="Donnadieu C."/>
            <person name="Desvignes T."/>
            <person name="Floi Bucao C."/>
            <person name="Jouanno E."/>
            <person name="Wen M."/>
            <person name="Mejri S."/>
            <person name="Dirks R."/>
            <person name="Jansen H."/>
            <person name="Henkel C."/>
            <person name="Chen W.J."/>
            <person name="Zahm M."/>
            <person name="Cabau C."/>
            <person name="Klopp C."/>
            <person name="Thompson A.W."/>
            <person name="Robinson-Rechavi M."/>
            <person name="Braasch I."/>
            <person name="Lecointre G."/>
            <person name="Bobe J."/>
            <person name="Postlethwait J.H."/>
            <person name="Berthelot C."/>
            <person name="Roest Crollius H."/>
            <person name="Guiguen Y."/>
        </authorList>
    </citation>
    <scope>NUCLEOTIDE SEQUENCE</scope>
    <source>
        <strain evidence="3">WJC10195</strain>
    </source>
</reference>
<dbReference type="AlphaFoldDB" id="A0A9Q1E4X9"/>
<evidence type="ECO:0000256" key="1">
    <source>
        <dbReference type="SAM" id="Phobius"/>
    </source>
</evidence>
<dbReference type="PANTHER" id="PTHR19944:SF99">
    <property type="entry name" value="HLA CLASS II HISTOCOMPATIBILITY ANTIGEN, DRB1 BETA CHAIN"/>
    <property type="match status" value="1"/>
</dbReference>
<dbReference type="InterPro" id="IPR007110">
    <property type="entry name" value="Ig-like_dom"/>
</dbReference>
<keyword evidence="4" id="KW-1185">Reference proteome</keyword>
<dbReference type="Pfam" id="PF07654">
    <property type="entry name" value="C1-set"/>
    <property type="match status" value="1"/>
</dbReference>
<evidence type="ECO:0000259" key="2">
    <source>
        <dbReference type="PROSITE" id="PS50835"/>
    </source>
</evidence>
<dbReference type="SMART" id="SM00407">
    <property type="entry name" value="IGc1"/>
    <property type="match status" value="1"/>
</dbReference>
<evidence type="ECO:0000313" key="3">
    <source>
        <dbReference type="EMBL" id="KAJ8332255.1"/>
    </source>
</evidence>
<keyword evidence="1" id="KW-0812">Transmembrane</keyword>
<feature type="transmembrane region" description="Helical" evidence="1">
    <location>
        <begin position="87"/>
        <end position="108"/>
    </location>
</feature>
<dbReference type="InterPro" id="IPR050160">
    <property type="entry name" value="MHC/Immunoglobulin"/>
</dbReference>
<keyword evidence="1" id="KW-1133">Transmembrane helix</keyword>
<dbReference type="InterPro" id="IPR013783">
    <property type="entry name" value="Ig-like_fold"/>
</dbReference>
<dbReference type="PROSITE" id="PS50835">
    <property type="entry name" value="IG_LIKE"/>
    <property type="match status" value="1"/>
</dbReference>
<dbReference type="OrthoDB" id="9940220at2759"/>
<name>A0A9Q1E4X9_SYNKA</name>
<keyword evidence="1" id="KW-0472">Membrane</keyword>
<gene>
    <name evidence="3" type="ORF">SKAU_G00427380</name>
</gene>